<dbReference type="Proteomes" id="UP000032515">
    <property type="component" value="Unassembled WGS sequence"/>
</dbReference>
<dbReference type="OrthoDB" id="9805828at2"/>
<keyword evidence="2 4" id="KW-0479">Metal-binding</keyword>
<dbReference type="SUPFAM" id="SSF46626">
    <property type="entry name" value="Cytochrome c"/>
    <property type="match status" value="1"/>
</dbReference>
<dbReference type="AlphaFoldDB" id="A0A0D7F2W3"/>
<dbReference type="GO" id="GO:0046872">
    <property type="term" value="F:metal ion binding"/>
    <property type="evidence" value="ECO:0007669"/>
    <property type="project" value="UniProtKB-KW"/>
</dbReference>
<comment type="caution">
    <text evidence="7">The sequence shown here is derived from an EMBL/GenBank/DDBJ whole genome shotgun (WGS) entry which is preliminary data.</text>
</comment>
<evidence type="ECO:0000256" key="1">
    <source>
        <dbReference type="ARBA" id="ARBA00022617"/>
    </source>
</evidence>
<feature type="signal peptide" evidence="5">
    <location>
        <begin position="1"/>
        <end position="25"/>
    </location>
</feature>
<dbReference type="GO" id="GO:0020037">
    <property type="term" value="F:heme binding"/>
    <property type="evidence" value="ECO:0007669"/>
    <property type="project" value="InterPro"/>
</dbReference>
<dbReference type="GO" id="GO:0009055">
    <property type="term" value="F:electron transfer activity"/>
    <property type="evidence" value="ECO:0007669"/>
    <property type="project" value="InterPro"/>
</dbReference>
<accession>A0A0D7F2W3</accession>
<dbReference type="Gene3D" id="1.10.760.10">
    <property type="entry name" value="Cytochrome c-like domain"/>
    <property type="match status" value="1"/>
</dbReference>
<keyword evidence="5" id="KW-0732">Signal</keyword>
<evidence type="ECO:0000256" key="4">
    <source>
        <dbReference type="PROSITE-ProRule" id="PRU00433"/>
    </source>
</evidence>
<reference evidence="7 8" key="1">
    <citation type="submission" date="2014-11" db="EMBL/GenBank/DDBJ databases">
        <title>Genomics and ecophysiology of heterotrophic nitrogen fixing bacteria isolated from estuarine surface water.</title>
        <authorList>
            <person name="Bentzon-Tilia M."/>
            <person name="Severin I."/>
            <person name="Hansen L.H."/>
            <person name="Riemann L."/>
        </authorList>
    </citation>
    <scope>NUCLEOTIDE SEQUENCE [LARGE SCALE GENOMIC DNA]</scope>
    <source>
        <strain evidence="7 8">BAL398</strain>
    </source>
</reference>
<evidence type="ECO:0000259" key="6">
    <source>
        <dbReference type="PROSITE" id="PS51007"/>
    </source>
</evidence>
<gene>
    <name evidence="7" type="ORF">OO17_04410</name>
</gene>
<evidence type="ECO:0000256" key="5">
    <source>
        <dbReference type="SAM" id="SignalP"/>
    </source>
</evidence>
<protein>
    <recommendedName>
        <fullName evidence="6">Cytochrome c domain-containing protein</fullName>
    </recommendedName>
</protein>
<sequence>MRSGRAWTRLLIVAVTLSGAAGASAGDRELGEYLSSECVTCHQLSGKFSGIPVIVGLPEHTLIQALSEYRARIRDNSVMRAIAVKFTDEEIAALASYFNSITPETQ</sequence>
<organism evidence="7 8">
    <name type="scientific">Rhodopseudomonas palustris</name>
    <dbReference type="NCBI Taxonomy" id="1076"/>
    <lineage>
        <taxon>Bacteria</taxon>
        <taxon>Pseudomonadati</taxon>
        <taxon>Pseudomonadota</taxon>
        <taxon>Alphaproteobacteria</taxon>
        <taxon>Hyphomicrobiales</taxon>
        <taxon>Nitrobacteraceae</taxon>
        <taxon>Rhodopseudomonas</taxon>
    </lineage>
</organism>
<evidence type="ECO:0000256" key="2">
    <source>
        <dbReference type="ARBA" id="ARBA00022723"/>
    </source>
</evidence>
<evidence type="ECO:0000313" key="7">
    <source>
        <dbReference type="EMBL" id="KIZ47428.1"/>
    </source>
</evidence>
<feature type="domain" description="Cytochrome c" evidence="6">
    <location>
        <begin position="26"/>
        <end position="102"/>
    </location>
</feature>
<dbReference type="PROSITE" id="PS51007">
    <property type="entry name" value="CYTC"/>
    <property type="match status" value="1"/>
</dbReference>
<keyword evidence="1 4" id="KW-0349">Heme</keyword>
<dbReference type="InterPro" id="IPR036909">
    <property type="entry name" value="Cyt_c-like_dom_sf"/>
</dbReference>
<keyword evidence="3 4" id="KW-0408">Iron</keyword>
<evidence type="ECO:0000256" key="3">
    <source>
        <dbReference type="ARBA" id="ARBA00023004"/>
    </source>
</evidence>
<dbReference type="InterPro" id="IPR009056">
    <property type="entry name" value="Cyt_c-like_dom"/>
</dbReference>
<evidence type="ECO:0000313" key="8">
    <source>
        <dbReference type="Proteomes" id="UP000032515"/>
    </source>
</evidence>
<name>A0A0D7F2W3_RHOPL</name>
<feature type="chain" id="PRO_5002320054" description="Cytochrome c domain-containing protein" evidence="5">
    <location>
        <begin position="26"/>
        <end position="106"/>
    </location>
</feature>
<dbReference type="EMBL" id="JXXE01000080">
    <property type="protein sequence ID" value="KIZ47428.1"/>
    <property type="molecule type" value="Genomic_DNA"/>
</dbReference>
<proteinExistence type="predicted"/>
<dbReference type="PATRIC" id="fig|1076.23.peg.6475"/>
<dbReference type="RefSeq" id="WP_044406171.1">
    <property type="nucleotide sequence ID" value="NZ_JXXE01000080.1"/>
</dbReference>